<keyword evidence="3 6" id="KW-0489">Methyltransferase</keyword>
<dbReference type="InterPro" id="IPR023397">
    <property type="entry name" value="SAM-dep_MeTrfase_MraW_recog"/>
</dbReference>
<dbReference type="Gene3D" id="3.40.50.150">
    <property type="entry name" value="Vaccinia Virus protein VP39"/>
    <property type="match status" value="1"/>
</dbReference>
<keyword evidence="2 6" id="KW-0698">rRNA processing</keyword>
<dbReference type="STRING" id="51642.NSMM_610034"/>
<keyword evidence="4 6" id="KW-0808">Transferase</keyword>
<dbReference type="SUPFAM" id="SSF81799">
    <property type="entry name" value="Putative methyltransferase TM0872, insert domain"/>
    <property type="match status" value="1"/>
</dbReference>
<protein>
    <recommendedName>
        <fullName evidence="6">Ribosomal RNA small subunit methyltransferase H</fullName>
        <ecNumber evidence="6">2.1.1.199</ecNumber>
    </recommendedName>
    <alternativeName>
        <fullName evidence="6">16S rRNA m(4)C1402 methyltransferase</fullName>
    </alternativeName>
    <alternativeName>
        <fullName evidence="6">rRNA (cytosine-N(4)-)-methyltransferase RsmH</fullName>
    </alternativeName>
</protein>
<feature type="binding site" evidence="6">
    <location>
        <begin position="30"/>
        <end position="32"/>
    </location>
    <ligand>
        <name>S-adenosyl-L-methionine</name>
        <dbReference type="ChEBI" id="CHEBI:59789"/>
    </ligand>
</feature>
<dbReference type="RefSeq" id="WP_090287766.1">
    <property type="nucleotide sequence ID" value="NZ_FMWO01000071.1"/>
</dbReference>
<keyword evidence="5 6" id="KW-0949">S-adenosyl-L-methionine</keyword>
<keyword evidence="8" id="KW-1185">Reference proteome</keyword>
<organism evidence="7 8">
    <name type="scientific">Nitrosomonas mobilis</name>
    <dbReference type="NCBI Taxonomy" id="51642"/>
    <lineage>
        <taxon>Bacteria</taxon>
        <taxon>Pseudomonadati</taxon>
        <taxon>Pseudomonadota</taxon>
        <taxon>Betaproteobacteria</taxon>
        <taxon>Nitrosomonadales</taxon>
        <taxon>Nitrosomonadaceae</taxon>
        <taxon>Nitrosomonas</taxon>
    </lineage>
</organism>
<dbReference type="GO" id="GO:0005737">
    <property type="term" value="C:cytoplasm"/>
    <property type="evidence" value="ECO:0007669"/>
    <property type="project" value="UniProtKB-SubCell"/>
</dbReference>
<proteinExistence type="inferred from homology"/>
<evidence type="ECO:0000313" key="7">
    <source>
        <dbReference type="EMBL" id="SCZ86620.1"/>
    </source>
</evidence>
<dbReference type="InterPro" id="IPR029063">
    <property type="entry name" value="SAM-dependent_MTases_sf"/>
</dbReference>
<comment type="function">
    <text evidence="6">Specifically methylates the N4 position of cytidine in position 1402 (C1402) of 16S rRNA.</text>
</comment>
<evidence type="ECO:0000256" key="5">
    <source>
        <dbReference type="ARBA" id="ARBA00022691"/>
    </source>
</evidence>
<comment type="subcellular location">
    <subcellularLocation>
        <location evidence="6">Cytoplasm</location>
    </subcellularLocation>
</comment>
<dbReference type="EMBL" id="FMWO01000071">
    <property type="protein sequence ID" value="SCZ86620.1"/>
    <property type="molecule type" value="Genomic_DNA"/>
</dbReference>
<feature type="binding site" evidence="6">
    <location>
        <position position="102"/>
    </location>
    <ligand>
        <name>S-adenosyl-L-methionine</name>
        <dbReference type="ChEBI" id="CHEBI:59789"/>
    </ligand>
</feature>
<feature type="binding site" evidence="6">
    <location>
        <position position="95"/>
    </location>
    <ligand>
        <name>S-adenosyl-L-methionine</name>
        <dbReference type="ChEBI" id="CHEBI:59789"/>
    </ligand>
</feature>
<feature type="binding site" evidence="6">
    <location>
        <position position="50"/>
    </location>
    <ligand>
        <name>S-adenosyl-L-methionine</name>
        <dbReference type="ChEBI" id="CHEBI:59789"/>
    </ligand>
</feature>
<evidence type="ECO:0000313" key="8">
    <source>
        <dbReference type="Proteomes" id="UP000198729"/>
    </source>
</evidence>
<evidence type="ECO:0000256" key="6">
    <source>
        <dbReference type="HAMAP-Rule" id="MF_01007"/>
    </source>
</evidence>
<feature type="binding site" evidence="6">
    <location>
        <position position="74"/>
    </location>
    <ligand>
        <name>S-adenosyl-L-methionine</name>
        <dbReference type="ChEBI" id="CHEBI:59789"/>
    </ligand>
</feature>
<dbReference type="Gene3D" id="1.10.150.170">
    <property type="entry name" value="Putative methyltransferase TM0872, insert domain"/>
    <property type="match status" value="1"/>
</dbReference>
<dbReference type="NCBIfam" id="TIGR00006">
    <property type="entry name" value="16S rRNA (cytosine(1402)-N(4))-methyltransferase RsmH"/>
    <property type="match status" value="1"/>
</dbReference>
<accession>A0A1G5SIC5</accession>
<comment type="catalytic activity">
    <reaction evidence="6">
        <text>cytidine(1402) in 16S rRNA + S-adenosyl-L-methionine = N(4)-methylcytidine(1402) in 16S rRNA + S-adenosyl-L-homocysteine + H(+)</text>
        <dbReference type="Rhea" id="RHEA:42928"/>
        <dbReference type="Rhea" id="RHEA-COMP:10286"/>
        <dbReference type="Rhea" id="RHEA-COMP:10287"/>
        <dbReference type="ChEBI" id="CHEBI:15378"/>
        <dbReference type="ChEBI" id="CHEBI:57856"/>
        <dbReference type="ChEBI" id="CHEBI:59789"/>
        <dbReference type="ChEBI" id="CHEBI:74506"/>
        <dbReference type="ChEBI" id="CHEBI:82748"/>
        <dbReference type="EC" id="2.1.1.199"/>
    </reaction>
</comment>
<dbReference type="GO" id="GO:0071424">
    <property type="term" value="F:rRNA (cytosine-N4-)-methyltransferase activity"/>
    <property type="evidence" value="ECO:0007669"/>
    <property type="project" value="UniProtKB-UniRule"/>
</dbReference>
<name>A0A1G5SIC5_9PROT</name>
<dbReference type="HAMAP" id="MF_01007">
    <property type="entry name" value="16SrRNA_methyltr_H"/>
    <property type="match status" value="1"/>
</dbReference>
<gene>
    <name evidence="7" type="primary">mraW</name>
    <name evidence="6" type="synonym">rsmH</name>
    <name evidence="7" type="ORF">NSMM_610034</name>
</gene>
<dbReference type="OrthoDB" id="9806637at2"/>
<dbReference type="Proteomes" id="UP000198729">
    <property type="component" value="Unassembled WGS sequence"/>
</dbReference>
<comment type="similarity">
    <text evidence="1 6">Belongs to the methyltransferase superfamily. RsmH family.</text>
</comment>
<dbReference type="AlphaFoldDB" id="A0A1G5SIC5"/>
<dbReference type="SUPFAM" id="SSF53335">
    <property type="entry name" value="S-adenosyl-L-methionine-dependent methyltransferases"/>
    <property type="match status" value="1"/>
</dbReference>
<dbReference type="GO" id="GO:0070475">
    <property type="term" value="P:rRNA base methylation"/>
    <property type="evidence" value="ECO:0007669"/>
    <property type="project" value="UniProtKB-UniRule"/>
</dbReference>
<keyword evidence="6" id="KW-0963">Cytoplasm</keyword>
<dbReference type="InterPro" id="IPR002903">
    <property type="entry name" value="RsmH"/>
</dbReference>
<dbReference type="EC" id="2.1.1.199" evidence="6"/>
<dbReference type="PANTHER" id="PTHR11265">
    <property type="entry name" value="S-ADENOSYL-METHYLTRANSFERASE MRAW"/>
    <property type="match status" value="1"/>
</dbReference>
<evidence type="ECO:0000256" key="4">
    <source>
        <dbReference type="ARBA" id="ARBA00022679"/>
    </source>
</evidence>
<evidence type="ECO:0000256" key="2">
    <source>
        <dbReference type="ARBA" id="ARBA00022552"/>
    </source>
</evidence>
<dbReference type="Pfam" id="PF01795">
    <property type="entry name" value="Methyltransf_5"/>
    <property type="match status" value="1"/>
</dbReference>
<evidence type="ECO:0000256" key="1">
    <source>
        <dbReference type="ARBA" id="ARBA00010396"/>
    </source>
</evidence>
<dbReference type="PIRSF" id="PIRSF004486">
    <property type="entry name" value="MraW"/>
    <property type="match status" value="1"/>
</dbReference>
<evidence type="ECO:0000256" key="3">
    <source>
        <dbReference type="ARBA" id="ARBA00022603"/>
    </source>
</evidence>
<dbReference type="PANTHER" id="PTHR11265:SF0">
    <property type="entry name" value="12S RRNA N4-METHYLCYTIDINE METHYLTRANSFERASE"/>
    <property type="match status" value="1"/>
</dbReference>
<reference evidence="7 8" key="1">
    <citation type="submission" date="2016-10" db="EMBL/GenBank/DDBJ databases">
        <authorList>
            <person name="de Groot N.N."/>
        </authorList>
    </citation>
    <scope>NUCLEOTIDE SEQUENCE [LARGE SCALE GENOMIC DNA]</scope>
    <source>
        <strain evidence="7">1</strain>
    </source>
</reference>
<sequence>MHIPVLLDAAIDALAITANGVYVDGTFGHGGHSRLILSKLGRHGRLIVFDKDPVAVSVAKSIQDKRLHVVHDSYVKLDETLQALAITGVDGILLDLGVSSMQLEEATRGFSFRHDGPLDMRMDTSRGETAAQWLATVDETVLKEVIRDYGEERYAGQIAGAIVMERSRRPITTTLQLAETVATVVRARSHGREYRQHPATRTFQAIRIYLNQELEALSLTLPMCLARLNSAGRLVVISFHSLEDRLVKNFMRTQAMTDTLPRKLPVREDERMRHSRQQLLLIGKKIRPDVNEIAANPRARSAIMRVAEKLEPA</sequence>